<keyword evidence="4" id="KW-0472">Membrane</keyword>
<evidence type="ECO:0000256" key="3">
    <source>
        <dbReference type="ARBA" id="ARBA00023163"/>
    </source>
</evidence>
<keyword evidence="4" id="KW-0812">Transmembrane</keyword>
<evidence type="ECO:0000256" key="4">
    <source>
        <dbReference type="SAM" id="Phobius"/>
    </source>
</evidence>
<evidence type="ECO:0000313" key="7">
    <source>
        <dbReference type="Proteomes" id="UP001527882"/>
    </source>
</evidence>
<evidence type="ECO:0000313" key="6">
    <source>
        <dbReference type="EMBL" id="MCZ8517094.1"/>
    </source>
</evidence>
<dbReference type="PROSITE" id="PS00041">
    <property type="entry name" value="HTH_ARAC_FAMILY_1"/>
    <property type="match status" value="1"/>
</dbReference>
<keyword evidence="1" id="KW-0805">Transcription regulation</keyword>
<evidence type="ECO:0000256" key="2">
    <source>
        <dbReference type="ARBA" id="ARBA00023125"/>
    </source>
</evidence>
<evidence type="ECO:0000259" key="5">
    <source>
        <dbReference type="PROSITE" id="PS01124"/>
    </source>
</evidence>
<evidence type="ECO:0000256" key="1">
    <source>
        <dbReference type="ARBA" id="ARBA00023015"/>
    </source>
</evidence>
<dbReference type="RefSeq" id="WP_269885625.1">
    <property type="nucleotide sequence ID" value="NZ_JAQAGZ010000031.1"/>
</dbReference>
<dbReference type="EMBL" id="JAQAGZ010000031">
    <property type="protein sequence ID" value="MCZ8517094.1"/>
    <property type="molecule type" value="Genomic_DNA"/>
</dbReference>
<reference evidence="6 7" key="1">
    <citation type="submission" date="2022-12" db="EMBL/GenBank/DDBJ databases">
        <title>Draft genome sequence of Paenibacillus sp. dW9.</title>
        <authorList>
            <person name="Choi E.-W."/>
            <person name="Kim D.-U."/>
        </authorList>
    </citation>
    <scope>NUCLEOTIDE SEQUENCE [LARGE SCALE GENOMIC DNA]</scope>
    <source>
        <strain evidence="7">dW9</strain>
    </source>
</reference>
<proteinExistence type="predicted"/>
<dbReference type="InterPro" id="IPR018062">
    <property type="entry name" value="HTH_AraC-typ_CS"/>
</dbReference>
<dbReference type="Gene3D" id="1.10.10.60">
    <property type="entry name" value="Homeodomain-like"/>
    <property type="match status" value="2"/>
</dbReference>
<keyword evidence="2" id="KW-0238">DNA-binding</keyword>
<feature type="transmembrane region" description="Helical" evidence="4">
    <location>
        <begin position="283"/>
        <end position="305"/>
    </location>
</feature>
<keyword evidence="3" id="KW-0804">Transcription</keyword>
<dbReference type="PROSITE" id="PS51257">
    <property type="entry name" value="PROKAR_LIPOPROTEIN"/>
    <property type="match status" value="1"/>
</dbReference>
<organism evidence="6 7">
    <name type="scientific">Paenibacillus gyeongsangnamensis</name>
    <dbReference type="NCBI Taxonomy" id="3388067"/>
    <lineage>
        <taxon>Bacteria</taxon>
        <taxon>Bacillati</taxon>
        <taxon>Bacillota</taxon>
        <taxon>Bacilli</taxon>
        <taxon>Bacillales</taxon>
        <taxon>Paenibacillaceae</taxon>
        <taxon>Paenibacillus</taxon>
    </lineage>
</organism>
<dbReference type="SMART" id="SM00342">
    <property type="entry name" value="HTH_ARAC"/>
    <property type="match status" value="1"/>
</dbReference>
<sequence length="753" mass="86040">MYKLIWLGCISVCVPIILACSVYYQFSMNRVNQEIVSKSEASLVTMKDRAERILQGIEQESLQLAIDPIVSDFFTKGSVENTIIWHQQLLDRIALLKNSNSFIDEIYFYNATENVVLSNRYGVIPKESYKYKDDIDRLLTEVKLSQWTYLPVSQKDGFITFARMLPVVSGGKPQGVLVFEIEMSAFSNFLETDTFILPQGQDLLITNYQKLLDSNKSDRADLNSVLINLPAIQMIRTSDKSSDHLYAKGIDGKEAHFLYLKNVFGRTYITVISEQLITSQVNWIRGVTLLILLLFIVLGVLITYFNTKRAYNPIEQLINHSKALNVGRIQSKENEFDYIKECLDFLNKETEKLGSYMEKIEPTLREKCLQQLLDGDYVRQEALIRDCETYGIPVSATHVVLVAEAENITKDKRFIPEEKGIIAFVIANVMQEILQMHDTLQGYVMPYQSRGVAQLHFHPGQEQTVLQQQTLRYAHSVCASLKNALNIDVSVGIGRFYAHVADVPVSYKEADTALQYRIYKESDHVLFIEDLEHVKKQAPLRYPKPLEHCILNLLEIGDVHSASASLSQFAEVLRDSESYVFIYQSYHILLSAIITSLEKQGGSILDILEHNLFGQLKNKQTSKEIYDWFVETLFPLYQWLTENSRSSSSQSGIQQICKYIKENCTSDISLVQCAGMVGMSPSYLSRLFKKETGMNFLDFVVECKVEEAKMLLTETDQSVSEIATAIGYSERNLNRIFQRLTQTSPSVFRARHR</sequence>
<dbReference type="Pfam" id="PF12833">
    <property type="entry name" value="HTH_18"/>
    <property type="match status" value="1"/>
</dbReference>
<gene>
    <name evidence="6" type="ORF">O9H85_33045</name>
</gene>
<dbReference type="Pfam" id="PF17853">
    <property type="entry name" value="GGDEF_2"/>
    <property type="match status" value="1"/>
</dbReference>
<keyword evidence="7" id="KW-1185">Reference proteome</keyword>
<dbReference type="InterPro" id="IPR009057">
    <property type="entry name" value="Homeodomain-like_sf"/>
</dbReference>
<feature type="domain" description="HTH araC/xylS-type" evidence="5">
    <location>
        <begin position="654"/>
        <end position="751"/>
    </location>
</feature>
<dbReference type="SUPFAM" id="SSF46689">
    <property type="entry name" value="Homeodomain-like"/>
    <property type="match status" value="2"/>
</dbReference>
<dbReference type="PANTHER" id="PTHR43280">
    <property type="entry name" value="ARAC-FAMILY TRANSCRIPTIONAL REGULATOR"/>
    <property type="match status" value="1"/>
</dbReference>
<dbReference type="PANTHER" id="PTHR43280:SF2">
    <property type="entry name" value="HTH-TYPE TRANSCRIPTIONAL REGULATOR EXSA"/>
    <property type="match status" value="1"/>
</dbReference>
<comment type="caution">
    <text evidence="6">The sequence shown here is derived from an EMBL/GenBank/DDBJ whole genome shotgun (WGS) entry which is preliminary data.</text>
</comment>
<name>A0ABT4QJS2_9BACL</name>
<dbReference type="Proteomes" id="UP001527882">
    <property type="component" value="Unassembled WGS sequence"/>
</dbReference>
<accession>A0ABT4QJS2</accession>
<dbReference type="InterPro" id="IPR018060">
    <property type="entry name" value="HTH_AraC"/>
</dbReference>
<dbReference type="InterPro" id="IPR041522">
    <property type="entry name" value="CdaR_GGDEF"/>
</dbReference>
<protein>
    <submittedName>
        <fullName evidence="6">Helix-turn-helix domain-containing protein</fullName>
    </submittedName>
</protein>
<dbReference type="PROSITE" id="PS01124">
    <property type="entry name" value="HTH_ARAC_FAMILY_2"/>
    <property type="match status" value="1"/>
</dbReference>
<keyword evidence="4" id="KW-1133">Transmembrane helix</keyword>